<reference evidence="1 2" key="1">
    <citation type="submission" date="2018-07" db="EMBL/GenBank/DDBJ databases">
        <title>Thalassococcus profundi sp. nov., a marine bacterium isolated from deep seawater of Okinawa Trough.</title>
        <authorList>
            <person name="Yu M."/>
        </authorList>
    </citation>
    <scope>NUCLEOTIDE SEQUENCE [LARGE SCALE GENOMIC DNA]</scope>
    <source>
        <strain evidence="1 2">WRAS1</strain>
    </source>
</reference>
<name>A0A369TKK2_9RHOB</name>
<dbReference type="OrthoDB" id="7203640at2"/>
<dbReference type="Proteomes" id="UP000253977">
    <property type="component" value="Unassembled WGS sequence"/>
</dbReference>
<comment type="caution">
    <text evidence="1">The sequence shown here is derived from an EMBL/GenBank/DDBJ whole genome shotgun (WGS) entry which is preliminary data.</text>
</comment>
<proteinExistence type="predicted"/>
<sequence>MTRWGIVSTIKAPLAEIVDFAAWHLDAGAAHLYIYLDEDVPDTQAALNAHPAITALHTDAAWWDKRGGRPEKHQVRQSVNARHANNRFVNKDSPGLDWLAHIDVDEFLISDIPIAEHLASLAPETLCARVRPMEALQSDGPAHVFKAFHLPQAARQRAAETCFPTWSAHLSGGFLSHVAGKLFFRTGLKGLQIRIHNITLDDAQNPGQVELPQVALAHMHAASWDRFIAAYRFRLARGSYRAELKPQVRGTGSQNLHDLLRGIEAEGGEPALRAFYDEVGTATPALCARLEREGLLRRLDLKLPERRARHFPDIATA</sequence>
<dbReference type="EMBL" id="QPMK01000014">
    <property type="protein sequence ID" value="RDD65194.1"/>
    <property type="molecule type" value="Genomic_DNA"/>
</dbReference>
<evidence type="ECO:0000313" key="2">
    <source>
        <dbReference type="Proteomes" id="UP000253977"/>
    </source>
</evidence>
<dbReference type="Pfam" id="PF13704">
    <property type="entry name" value="Glyco_tranf_2_4"/>
    <property type="match status" value="1"/>
</dbReference>
<protein>
    <submittedName>
        <fullName evidence="1">Glycosyltransferase family 2 protein</fullName>
    </submittedName>
</protein>
<dbReference type="GO" id="GO:0016740">
    <property type="term" value="F:transferase activity"/>
    <property type="evidence" value="ECO:0007669"/>
    <property type="project" value="UniProtKB-KW"/>
</dbReference>
<keyword evidence="1" id="KW-0808">Transferase</keyword>
<dbReference type="AlphaFoldDB" id="A0A369TKK2"/>
<dbReference type="RefSeq" id="WP_114512013.1">
    <property type="nucleotide sequence ID" value="NZ_QPMK01000014.1"/>
</dbReference>
<accession>A0A369TKK2</accession>
<evidence type="ECO:0000313" key="1">
    <source>
        <dbReference type="EMBL" id="RDD65194.1"/>
    </source>
</evidence>
<gene>
    <name evidence="1" type="ORF">DU478_16180</name>
</gene>
<keyword evidence="2" id="KW-1185">Reference proteome</keyword>
<organism evidence="1 2">
    <name type="scientific">Thalassococcus profundi</name>
    <dbReference type="NCBI Taxonomy" id="2282382"/>
    <lineage>
        <taxon>Bacteria</taxon>
        <taxon>Pseudomonadati</taxon>
        <taxon>Pseudomonadota</taxon>
        <taxon>Alphaproteobacteria</taxon>
        <taxon>Rhodobacterales</taxon>
        <taxon>Roseobacteraceae</taxon>
        <taxon>Thalassococcus</taxon>
    </lineage>
</organism>